<evidence type="ECO:0000313" key="6">
    <source>
        <dbReference type="Proteomes" id="UP000005824"/>
    </source>
</evidence>
<dbReference type="InterPro" id="IPR018062">
    <property type="entry name" value="HTH_AraC-typ_CS"/>
</dbReference>
<keyword evidence="3" id="KW-0804">Transcription</keyword>
<dbReference type="InterPro" id="IPR013656">
    <property type="entry name" value="PAS_4"/>
</dbReference>
<evidence type="ECO:0000256" key="1">
    <source>
        <dbReference type="ARBA" id="ARBA00023015"/>
    </source>
</evidence>
<dbReference type="eggNOG" id="COG4977">
    <property type="taxonomic scope" value="Bacteria"/>
</dbReference>
<dbReference type="PANTHER" id="PTHR46796:SF13">
    <property type="entry name" value="HTH-TYPE TRANSCRIPTIONAL ACTIVATOR RHAS"/>
    <property type="match status" value="1"/>
</dbReference>
<dbReference type="EMBL" id="ABVL01000004">
    <property type="protein sequence ID" value="EDY20733.1"/>
    <property type="molecule type" value="Genomic_DNA"/>
</dbReference>
<dbReference type="GO" id="GO:0003700">
    <property type="term" value="F:DNA-binding transcription factor activity"/>
    <property type="evidence" value="ECO:0007669"/>
    <property type="project" value="InterPro"/>
</dbReference>
<evidence type="ECO:0000256" key="3">
    <source>
        <dbReference type="ARBA" id="ARBA00023163"/>
    </source>
</evidence>
<dbReference type="InterPro" id="IPR018060">
    <property type="entry name" value="HTH_AraC"/>
</dbReference>
<dbReference type="STRING" id="497964.CfE428DRAFT_1930"/>
<evidence type="ECO:0000313" key="5">
    <source>
        <dbReference type="EMBL" id="EDY20733.1"/>
    </source>
</evidence>
<dbReference type="PROSITE" id="PS01124">
    <property type="entry name" value="HTH_ARAC_FAMILY_2"/>
    <property type="match status" value="1"/>
</dbReference>
<dbReference type="InterPro" id="IPR009057">
    <property type="entry name" value="Homeodomain-like_sf"/>
</dbReference>
<dbReference type="InterPro" id="IPR020449">
    <property type="entry name" value="Tscrpt_reg_AraC-type_HTH"/>
</dbReference>
<dbReference type="SUPFAM" id="SSF55785">
    <property type="entry name" value="PYP-like sensor domain (PAS domain)"/>
    <property type="match status" value="1"/>
</dbReference>
<sequence>MRNATPLRPTRQPRALPKRHLPTLARERATWVRRLAPESLFHRIFDYLPDLTFFAKDARGRLMVASRRIYELYGLSDDHDLIGLTDFDLNPDSMARSYTGDDERLLSGQAQVIERLELWFDRQGLPDWAHVTKLPLKDTRGRVIGVMGVLRPPDARERQFPAFNVLSQAVLRMRQGFGGRLTIETVASECGLSLRAMQRQFQRVFGLTPQEFLIKTRVAAACHLLRTTARALSDIATDCGFADQSSFTQLFRRHAGVTPGQYRKAAR</sequence>
<dbReference type="RefSeq" id="WP_006979255.1">
    <property type="nucleotide sequence ID" value="NZ_ABVL01000004.1"/>
</dbReference>
<comment type="caution">
    <text evidence="5">The sequence shown here is derived from an EMBL/GenBank/DDBJ whole genome shotgun (WGS) entry which is preliminary data.</text>
</comment>
<evidence type="ECO:0000256" key="2">
    <source>
        <dbReference type="ARBA" id="ARBA00023125"/>
    </source>
</evidence>
<dbReference type="InterPro" id="IPR050204">
    <property type="entry name" value="AraC_XylS_family_regulators"/>
</dbReference>
<accession>B4CZ42</accession>
<keyword evidence="6" id="KW-1185">Reference proteome</keyword>
<dbReference type="PANTHER" id="PTHR46796">
    <property type="entry name" value="HTH-TYPE TRANSCRIPTIONAL ACTIVATOR RHAS-RELATED"/>
    <property type="match status" value="1"/>
</dbReference>
<feature type="domain" description="HTH araC/xylS-type" evidence="4">
    <location>
        <begin position="167"/>
        <end position="265"/>
    </location>
</feature>
<gene>
    <name evidence="5" type="ORF">CfE428DRAFT_1930</name>
</gene>
<dbReference type="Gene3D" id="1.10.10.60">
    <property type="entry name" value="Homeodomain-like"/>
    <property type="match status" value="2"/>
</dbReference>
<protein>
    <submittedName>
        <fullName evidence="5">Transcriptional regulator, AraC family</fullName>
    </submittedName>
</protein>
<organism evidence="5 6">
    <name type="scientific">Chthoniobacter flavus Ellin428</name>
    <dbReference type="NCBI Taxonomy" id="497964"/>
    <lineage>
        <taxon>Bacteria</taxon>
        <taxon>Pseudomonadati</taxon>
        <taxon>Verrucomicrobiota</taxon>
        <taxon>Spartobacteria</taxon>
        <taxon>Chthoniobacterales</taxon>
        <taxon>Chthoniobacteraceae</taxon>
        <taxon>Chthoniobacter</taxon>
    </lineage>
</organism>
<dbReference type="SUPFAM" id="SSF46689">
    <property type="entry name" value="Homeodomain-like"/>
    <property type="match status" value="2"/>
</dbReference>
<dbReference type="InterPro" id="IPR035965">
    <property type="entry name" value="PAS-like_dom_sf"/>
</dbReference>
<name>B4CZ42_9BACT</name>
<dbReference type="GO" id="GO:0043565">
    <property type="term" value="F:sequence-specific DNA binding"/>
    <property type="evidence" value="ECO:0007669"/>
    <property type="project" value="InterPro"/>
</dbReference>
<keyword evidence="2" id="KW-0238">DNA-binding</keyword>
<dbReference type="InParanoid" id="B4CZ42"/>
<dbReference type="Pfam" id="PF08448">
    <property type="entry name" value="PAS_4"/>
    <property type="match status" value="1"/>
</dbReference>
<reference evidence="5 6" key="1">
    <citation type="journal article" date="2011" name="J. Bacteriol.">
        <title>Genome sequence of Chthoniobacter flavus Ellin428, an aerobic heterotrophic soil bacterium.</title>
        <authorList>
            <person name="Kant R."/>
            <person name="van Passel M.W."/>
            <person name="Palva A."/>
            <person name="Lucas S."/>
            <person name="Lapidus A."/>
            <person name="Glavina Del Rio T."/>
            <person name="Dalin E."/>
            <person name="Tice H."/>
            <person name="Bruce D."/>
            <person name="Goodwin L."/>
            <person name="Pitluck S."/>
            <person name="Larimer F.W."/>
            <person name="Land M.L."/>
            <person name="Hauser L."/>
            <person name="Sangwan P."/>
            <person name="de Vos W.M."/>
            <person name="Janssen P.H."/>
            <person name="Smidt H."/>
        </authorList>
    </citation>
    <scope>NUCLEOTIDE SEQUENCE [LARGE SCALE GENOMIC DNA]</scope>
    <source>
        <strain evidence="5 6">Ellin428</strain>
    </source>
</reference>
<keyword evidence="1" id="KW-0805">Transcription regulation</keyword>
<dbReference type="Proteomes" id="UP000005824">
    <property type="component" value="Unassembled WGS sequence"/>
</dbReference>
<dbReference type="AlphaFoldDB" id="B4CZ42"/>
<dbReference type="Gene3D" id="3.30.450.20">
    <property type="entry name" value="PAS domain"/>
    <property type="match status" value="1"/>
</dbReference>
<dbReference type="PROSITE" id="PS00041">
    <property type="entry name" value="HTH_ARAC_FAMILY_1"/>
    <property type="match status" value="1"/>
</dbReference>
<dbReference type="Pfam" id="PF12833">
    <property type="entry name" value="HTH_18"/>
    <property type="match status" value="1"/>
</dbReference>
<dbReference type="SMART" id="SM00342">
    <property type="entry name" value="HTH_ARAC"/>
    <property type="match status" value="1"/>
</dbReference>
<proteinExistence type="predicted"/>
<dbReference type="PRINTS" id="PR00032">
    <property type="entry name" value="HTHARAC"/>
</dbReference>
<evidence type="ECO:0000259" key="4">
    <source>
        <dbReference type="PROSITE" id="PS01124"/>
    </source>
</evidence>